<feature type="non-terminal residue" evidence="1">
    <location>
        <position position="1"/>
    </location>
</feature>
<proteinExistence type="predicted"/>
<dbReference type="AlphaFoldDB" id="D8WWF5"/>
<reference evidence="1" key="1">
    <citation type="journal article" date="2010" name="Environ. Microbiol.">
        <title>Identification of enzymes involved in anaerobic benzene degradation by a strictly anaerobic iron-reducing enrichment culture.</title>
        <authorList>
            <person name="Abu Laban N."/>
            <person name="Selesi D."/>
            <person name="Rattei T."/>
            <person name="Tischler P."/>
            <person name="Meckenstock R.U."/>
        </authorList>
    </citation>
    <scope>NUCLEOTIDE SEQUENCE</scope>
</reference>
<protein>
    <submittedName>
        <fullName evidence="1">Putative PEP-utilizing enzyme mobile region</fullName>
    </submittedName>
</protein>
<organism evidence="1">
    <name type="scientific">Clostridia bacterium enrichment culture clone BF</name>
    <dbReference type="NCBI Taxonomy" id="857391"/>
    <lineage>
        <taxon>Bacteria</taxon>
        <taxon>Bacillati</taxon>
        <taxon>Bacillota</taxon>
        <taxon>Clostridia</taxon>
        <taxon>environmental samples</taxon>
    </lineage>
</organism>
<dbReference type="EMBL" id="GU357899">
    <property type="protein sequence ID" value="ADJ93909.1"/>
    <property type="molecule type" value="Genomic_DNA"/>
</dbReference>
<accession>D8WWF5</accession>
<sequence length="93" mass="10196">GSKKIKNGQNITVSSAEGEKGIVYEGLLNFEIDRLDLTNLPKTKTKIMMNLAIPEKAFPSARFPMTALAWPVRSSSSIPISAFIPWPCSTTKN</sequence>
<name>D8WWF5_9FIRM</name>
<feature type="non-terminal residue" evidence="1">
    <location>
        <position position="93"/>
    </location>
</feature>
<evidence type="ECO:0000313" key="1">
    <source>
        <dbReference type="EMBL" id="ADJ93909.1"/>
    </source>
</evidence>